<evidence type="ECO:0000256" key="12">
    <source>
        <dbReference type="SAM" id="MobiDB-lite"/>
    </source>
</evidence>
<evidence type="ECO:0000256" key="3">
    <source>
        <dbReference type="ARBA" id="ARBA00011133"/>
    </source>
</evidence>
<comment type="function">
    <text evidence="10">Component of the large ribosomal subunit. The ribosome is a large ribonucleoprotein complex responsible for the synthesis of proteins in the cell.</text>
</comment>
<evidence type="ECO:0000256" key="2">
    <source>
        <dbReference type="ARBA" id="ARBA00006509"/>
    </source>
</evidence>
<comment type="caution">
    <text evidence="14">The sequence shown here is derived from an EMBL/GenBank/DDBJ whole genome shotgun (WGS) entry which is preliminary data.</text>
</comment>
<dbReference type="AlphaFoldDB" id="A0AAW0JHT1"/>
<dbReference type="PANTHER" id="PTHR22455:SF10">
    <property type="entry name" value="CILIA- AND FLAGELLA-ASSOCIATED PROTEIN 91"/>
    <property type="match status" value="1"/>
</dbReference>
<dbReference type="FunFam" id="1.10.10.1760:FF:000001">
    <property type="entry name" value="60S ribosomal protein L36"/>
    <property type="match status" value="1"/>
</dbReference>
<evidence type="ECO:0000256" key="5">
    <source>
        <dbReference type="ARBA" id="ARBA00022980"/>
    </source>
</evidence>
<evidence type="ECO:0000256" key="10">
    <source>
        <dbReference type="ARBA" id="ARBA00034092"/>
    </source>
</evidence>
<reference evidence="14 15" key="1">
    <citation type="journal article" date="2023" name="bioRxiv">
        <title>Conserved and derived expression patterns and positive selection on dental genes reveal complex evolutionary context of ever-growing rodent molars.</title>
        <authorList>
            <person name="Calamari Z.T."/>
            <person name="Song A."/>
            <person name="Cohen E."/>
            <person name="Akter M."/>
            <person name="Roy R.D."/>
            <person name="Hallikas O."/>
            <person name="Christensen M.M."/>
            <person name="Li P."/>
            <person name="Marangoni P."/>
            <person name="Jernvall J."/>
            <person name="Klein O.D."/>
        </authorList>
    </citation>
    <scope>NUCLEOTIDE SEQUENCE [LARGE SCALE GENOMIC DNA]</scope>
    <source>
        <strain evidence="14">V071</strain>
    </source>
</reference>
<dbReference type="GO" id="GO:0005930">
    <property type="term" value="C:axoneme"/>
    <property type="evidence" value="ECO:0007669"/>
    <property type="project" value="UniProtKB-SubCell"/>
</dbReference>
<keyword evidence="7" id="KW-0966">Cell projection</keyword>
<sequence length="814" mass="95349">MVFCWSDERGSTMSHTVTIQEPSTKLQRFPYRCQRLGPKGSASRVYDFLYDPLFIVSSERDHAQANIQATLVRSRLRKVPHFRSMFSNLFHHPRYSIYWNKSDPVPSCVSREWRGQEARHKEALRLRAALDASFQMPKEEYEDPEISGRNRYKFFDRREPFVFSPESSKYTTIPSKSTVGTQTDYRDADVQTDPYSPEYVVCQDTIPELLTLANLTWGRGLPAGQAEVEMIERAREKRAWEATLPPLNDSLQFEKRRKMMNAMERKEWAFREGEIEKLQDLRLEVLKQLLRRREENQNEQDMKHLNAQWWKLQEAKEAKVAQIQHTHVSNIRKLLRKGKNIEGKLQRRDIIKEYSDFASQVYGPLSRLGRFPDNNSEDFVVRNHYLNTYEGLVELESCLPDFVTQPRIKPPKPKIITTKAGFLKRAARMDYELAEVHKALLDKKNKVLEGKKPLRFLQKNSIPQGRLPTPTLEMSSSEEGEIEMAVIYLQKLLRGRVVQNMMFEGKEKRLELIMELRTSHALQEDDKFVKKAEKQVTLALQRQRNLHENKVSVIENLLGDLEGRVLADMLDFLSKELVRLQEERRIHAFAMLAERQRRMREAEESGRRQPRHSRRRGLLTKHTKFVRDMIREVCGFVPYERRAMELLKVSKDKRVLKFIKKRVGTHICAKRKQEELSNVIKVHQSTVTSYLEDIILNTEDSTAEEQARAEIEKIAEEINDIAYEMENRRTSLQSEEIVAELVYSFLIPERKHILAAHQIIHSHTEAVIQKNVSAEQRRMALEQERQERQESQETDESSVSDPPNEEHTPSEGSS</sequence>
<feature type="domain" description="CFAP91" evidence="13">
    <location>
        <begin position="181"/>
        <end position="333"/>
    </location>
</feature>
<dbReference type="InterPro" id="IPR000509">
    <property type="entry name" value="Ribosomal_eL36"/>
</dbReference>
<proteinExistence type="inferred from homology"/>
<dbReference type="GO" id="GO:0006412">
    <property type="term" value="P:translation"/>
    <property type="evidence" value="ECO:0007669"/>
    <property type="project" value="InterPro"/>
</dbReference>
<comment type="subcellular location">
    <subcellularLocation>
        <location evidence="1">Cytoplasm</location>
        <location evidence="1">Cytoskeleton</location>
        <location evidence="1">Cilium axoneme</location>
    </subcellularLocation>
</comment>
<organism evidence="14 15">
    <name type="scientific">Myodes glareolus</name>
    <name type="common">Bank vole</name>
    <name type="synonym">Clethrionomys glareolus</name>
    <dbReference type="NCBI Taxonomy" id="447135"/>
    <lineage>
        <taxon>Eukaryota</taxon>
        <taxon>Metazoa</taxon>
        <taxon>Chordata</taxon>
        <taxon>Craniata</taxon>
        <taxon>Vertebrata</taxon>
        <taxon>Euteleostomi</taxon>
        <taxon>Mammalia</taxon>
        <taxon>Eutheria</taxon>
        <taxon>Euarchontoglires</taxon>
        <taxon>Glires</taxon>
        <taxon>Rodentia</taxon>
        <taxon>Myomorpha</taxon>
        <taxon>Muroidea</taxon>
        <taxon>Cricetidae</taxon>
        <taxon>Arvicolinae</taxon>
        <taxon>Myodes</taxon>
    </lineage>
</organism>
<dbReference type="GO" id="GO:0003735">
    <property type="term" value="F:structural constituent of ribosome"/>
    <property type="evidence" value="ECO:0007669"/>
    <property type="project" value="InterPro"/>
</dbReference>
<evidence type="ECO:0000259" key="13">
    <source>
        <dbReference type="Pfam" id="PF14738"/>
    </source>
</evidence>
<protein>
    <recommendedName>
        <fullName evidence="11">60S ribosomal protein L36</fullName>
    </recommendedName>
</protein>
<evidence type="ECO:0000256" key="7">
    <source>
        <dbReference type="ARBA" id="ARBA00023273"/>
    </source>
</evidence>
<dbReference type="InterPro" id="IPR026720">
    <property type="entry name" value="CFAP91"/>
</dbReference>
<dbReference type="InterPro" id="IPR032840">
    <property type="entry name" value="CFAP91_dom"/>
</dbReference>
<dbReference type="Gene3D" id="1.10.10.1760">
    <property type="entry name" value="60S ribosomal protein L36"/>
    <property type="match status" value="1"/>
</dbReference>
<dbReference type="PANTHER" id="PTHR22455">
    <property type="entry name" value="CILIA- AND FLAGELLA-ASSOCIATED PROTEIN 91"/>
    <property type="match status" value="1"/>
</dbReference>
<keyword evidence="5 11" id="KW-0689">Ribosomal protein</keyword>
<evidence type="ECO:0000313" key="14">
    <source>
        <dbReference type="EMBL" id="KAK7826518.1"/>
    </source>
</evidence>
<dbReference type="Pfam" id="PF01158">
    <property type="entry name" value="Ribosomal_L36e"/>
    <property type="match status" value="1"/>
</dbReference>
<comment type="similarity">
    <text evidence="2 11">Belongs to the eukaryotic ribosomal protein eL36 family.</text>
</comment>
<feature type="compositionally biased region" description="Basic and acidic residues" evidence="12">
    <location>
        <begin position="777"/>
        <end position="791"/>
    </location>
</feature>
<gene>
    <name evidence="14" type="ORF">U0070_017099</name>
</gene>
<comment type="subunit">
    <text evidence="3">Component of the large ribosomal subunit.</text>
</comment>
<dbReference type="GO" id="GO:1990904">
    <property type="term" value="C:ribonucleoprotein complex"/>
    <property type="evidence" value="ECO:0007669"/>
    <property type="project" value="UniProtKB-KW"/>
</dbReference>
<keyword evidence="15" id="KW-1185">Reference proteome</keyword>
<evidence type="ECO:0000313" key="15">
    <source>
        <dbReference type="Proteomes" id="UP001488838"/>
    </source>
</evidence>
<evidence type="ECO:0000256" key="8">
    <source>
        <dbReference type="ARBA" id="ARBA00023274"/>
    </source>
</evidence>
<dbReference type="InterPro" id="IPR038097">
    <property type="entry name" value="Ribosomal_eL36_sf"/>
</dbReference>
<keyword evidence="4" id="KW-0963">Cytoplasm</keyword>
<feature type="region of interest" description="Disordered" evidence="12">
    <location>
        <begin position="777"/>
        <end position="814"/>
    </location>
</feature>
<comment type="similarity">
    <text evidence="9">Belongs to the CFAP91 family.</text>
</comment>
<evidence type="ECO:0000256" key="9">
    <source>
        <dbReference type="ARBA" id="ARBA00029468"/>
    </source>
</evidence>
<keyword evidence="8 11" id="KW-0687">Ribonucleoprotein</keyword>
<keyword evidence="6" id="KW-0206">Cytoskeleton</keyword>
<dbReference type="Proteomes" id="UP001488838">
    <property type="component" value="Unassembled WGS sequence"/>
</dbReference>
<accession>A0AAW0JHT1</accession>
<dbReference type="Pfam" id="PF14738">
    <property type="entry name" value="CFAP91"/>
    <property type="match status" value="1"/>
</dbReference>
<dbReference type="PROSITE" id="PS01190">
    <property type="entry name" value="RIBOSOMAL_L36E"/>
    <property type="match status" value="1"/>
</dbReference>
<evidence type="ECO:0000256" key="4">
    <source>
        <dbReference type="ARBA" id="ARBA00022490"/>
    </source>
</evidence>
<evidence type="ECO:0000256" key="6">
    <source>
        <dbReference type="ARBA" id="ARBA00023212"/>
    </source>
</evidence>
<evidence type="ECO:0000256" key="1">
    <source>
        <dbReference type="ARBA" id="ARBA00004430"/>
    </source>
</evidence>
<feature type="compositionally biased region" description="Basic and acidic residues" evidence="12">
    <location>
        <begin position="804"/>
        <end position="814"/>
    </location>
</feature>
<name>A0AAW0JHT1_MYOGA</name>
<dbReference type="GO" id="GO:0005840">
    <property type="term" value="C:ribosome"/>
    <property type="evidence" value="ECO:0007669"/>
    <property type="project" value="UniProtKB-KW"/>
</dbReference>
<dbReference type="EMBL" id="JBBHLL010000034">
    <property type="protein sequence ID" value="KAK7826518.1"/>
    <property type="molecule type" value="Genomic_DNA"/>
</dbReference>
<evidence type="ECO:0000256" key="11">
    <source>
        <dbReference type="RuleBase" id="RU000665"/>
    </source>
</evidence>